<dbReference type="OrthoDB" id="2969965at2"/>
<protein>
    <submittedName>
        <fullName evidence="1">Uncharacterized protein</fullName>
    </submittedName>
</protein>
<comment type="caution">
    <text evidence="1">The sequence shown here is derived from an EMBL/GenBank/DDBJ whole genome shotgun (WGS) entry which is preliminary data.</text>
</comment>
<accession>A0A4S3PKF4</accession>
<organism evidence="1 2">
    <name type="scientific">Bacillus timonensis</name>
    <dbReference type="NCBI Taxonomy" id="1033734"/>
    <lineage>
        <taxon>Bacteria</taxon>
        <taxon>Bacillati</taxon>
        <taxon>Bacillota</taxon>
        <taxon>Bacilli</taxon>
        <taxon>Bacillales</taxon>
        <taxon>Bacillaceae</taxon>
        <taxon>Bacillus</taxon>
    </lineage>
</organism>
<dbReference type="Proteomes" id="UP000306477">
    <property type="component" value="Unassembled WGS sequence"/>
</dbReference>
<keyword evidence="2" id="KW-1185">Reference proteome</keyword>
<sequence length="88" mass="10745">MSYYEDEVPKSLDLNAEYTAREIYLFMIENKNVMILMDSVHLNHNDRDHKFKVVDIKENYIHRQAENSYRTHLIPNKKTRIYEIEKIK</sequence>
<dbReference type="EMBL" id="SLUB01000058">
    <property type="protein sequence ID" value="THE09940.1"/>
    <property type="molecule type" value="Genomic_DNA"/>
</dbReference>
<evidence type="ECO:0000313" key="1">
    <source>
        <dbReference type="EMBL" id="THE09940.1"/>
    </source>
</evidence>
<gene>
    <name evidence="1" type="ORF">E1I69_20450</name>
</gene>
<evidence type="ECO:0000313" key="2">
    <source>
        <dbReference type="Proteomes" id="UP000306477"/>
    </source>
</evidence>
<dbReference type="AlphaFoldDB" id="A0A4S3PKF4"/>
<proteinExistence type="predicted"/>
<dbReference type="RefSeq" id="WP_136381406.1">
    <property type="nucleotide sequence ID" value="NZ_SLUB01000058.1"/>
</dbReference>
<reference evidence="1 2" key="1">
    <citation type="journal article" date="2019" name="Indoor Air">
        <title>Impacts of indoor surface finishes on bacterial viability.</title>
        <authorList>
            <person name="Hu J."/>
            <person name="Maamar S.B."/>
            <person name="Glawe A.J."/>
            <person name="Gottel N."/>
            <person name="Gilbert J.A."/>
            <person name="Hartmann E.M."/>
        </authorList>
    </citation>
    <scope>NUCLEOTIDE SEQUENCE [LARGE SCALE GENOMIC DNA]</scope>
    <source>
        <strain evidence="1 2">AF060A6</strain>
    </source>
</reference>
<name>A0A4S3PKF4_9BACI</name>